<dbReference type="InterPro" id="IPR016193">
    <property type="entry name" value="Cytidine_deaminase-like"/>
</dbReference>
<protein>
    <submittedName>
        <fullName evidence="2">Nucleoside deaminase</fullName>
    </submittedName>
</protein>
<gene>
    <name evidence="2" type="ORF">M4486_14115</name>
</gene>
<dbReference type="Gene3D" id="3.40.140.10">
    <property type="entry name" value="Cytidine Deaminase, domain 2"/>
    <property type="match status" value="1"/>
</dbReference>
<evidence type="ECO:0000259" key="1">
    <source>
        <dbReference type="PROSITE" id="PS51747"/>
    </source>
</evidence>
<dbReference type="CDD" id="cd01285">
    <property type="entry name" value="nucleoside_deaminase"/>
    <property type="match status" value="1"/>
</dbReference>
<dbReference type="EMBL" id="CP097218">
    <property type="protein sequence ID" value="UQN28748.1"/>
    <property type="molecule type" value="Genomic_DNA"/>
</dbReference>
<name>A0ABY4N5L2_9MICO</name>
<reference evidence="2" key="1">
    <citation type="submission" date="2022-05" db="EMBL/GenBank/DDBJ databases">
        <title>Genomic analysis of Brachybacterium sp. CBA3104.</title>
        <authorList>
            <person name="Roh S.W."/>
            <person name="Kim Y.B."/>
            <person name="Kim Y."/>
        </authorList>
    </citation>
    <scope>NUCLEOTIDE SEQUENCE</scope>
    <source>
        <strain evidence="2">CBA3104</strain>
    </source>
</reference>
<organism evidence="2 3">
    <name type="scientific">Brachybacterium kimchii</name>
    <dbReference type="NCBI Taxonomy" id="2942909"/>
    <lineage>
        <taxon>Bacteria</taxon>
        <taxon>Bacillati</taxon>
        <taxon>Actinomycetota</taxon>
        <taxon>Actinomycetes</taxon>
        <taxon>Micrococcales</taxon>
        <taxon>Dermabacteraceae</taxon>
        <taxon>Brachybacterium</taxon>
    </lineage>
</organism>
<accession>A0ABY4N5L2</accession>
<dbReference type="InterPro" id="IPR002125">
    <property type="entry name" value="CMP_dCMP_dom"/>
</dbReference>
<dbReference type="PROSITE" id="PS51747">
    <property type="entry name" value="CYT_DCMP_DEAMINASES_2"/>
    <property type="match status" value="1"/>
</dbReference>
<dbReference type="SUPFAM" id="SSF53927">
    <property type="entry name" value="Cytidine deaminase-like"/>
    <property type="match status" value="1"/>
</dbReference>
<dbReference type="Proteomes" id="UP001055868">
    <property type="component" value="Chromosome"/>
</dbReference>
<dbReference type="RefSeq" id="WP_249477867.1">
    <property type="nucleotide sequence ID" value="NZ_CP097218.1"/>
</dbReference>
<evidence type="ECO:0000313" key="2">
    <source>
        <dbReference type="EMBL" id="UQN28748.1"/>
    </source>
</evidence>
<evidence type="ECO:0000313" key="3">
    <source>
        <dbReference type="Proteomes" id="UP001055868"/>
    </source>
</evidence>
<feature type="domain" description="CMP/dCMP-type deaminase" evidence="1">
    <location>
        <begin position="27"/>
        <end position="145"/>
    </location>
</feature>
<sequence>MGLVTTLHMELPGWLVDRLEELPAVLPTLEERMDVADELADLTWRSGDGGPFAALVVEEDGTVLSVGVNLVPRTGLSALHAEVTALSLAQQRMGGWDLGAGGTRRQLVVNARTCVQCFGAVLWSGVRSLVIGADGPEVEEATGFDEGPMVADWMEQLSARGIDVTAGVRHAQALQVLRDFGASDSLVYNPRGE</sequence>
<keyword evidence="3" id="KW-1185">Reference proteome</keyword>
<dbReference type="Pfam" id="PF00383">
    <property type="entry name" value="dCMP_cyt_deam_1"/>
    <property type="match status" value="1"/>
</dbReference>
<proteinExistence type="predicted"/>